<dbReference type="EMBL" id="BGZK01000673">
    <property type="protein sequence ID" value="GBP55596.1"/>
    <property type="molecule type" value="Genomic_DNA"/>
</dbReference>
<organism evidence="2 3">
    <name type="scientific">Eumeta variegata</name>
    <name type="common">Bagworm moth</name>
    <name type="synonym">Eumeta japonica</name>
    <dbReference type="NCBI Taxonomy" id="151549"/>
    <lineage>
        <taxon>Eukaryota</taxon>
        <taxon>Metazoa</taxon>
        <taxon>Ecdysozoa</taxon>
        <taxon>Arthropoda</taxon>
        <taxon>Hexapoda</taxon>
        <taxon>Insecta</taxon>
        <taxon>Pterygota</taxon>
        <taxon>Neoptera</taxon>
        <taxon>Endopterygota</taxon>
        <taxon>Lepidoptera</taxon>
        <taxon>Glossata</taxon>
        <taxon>Ditrysia</taxon>
        <taxon>Tineoidea</taxon>
        <taxon>Psychidae</taxon>
        <taxon>Oiketicinae</taxon>
        <taxon>Eumeta</taxon>
    </lineage>
</organism>
<evidence type="ECO:0000313" key="2">
    <source>
        <dbReference type="EMBL" id="GBP55596.1"/>
    </source>
</evidence>
<gene>
    <name evidence="2" type="ORF">EVAR_35831_1</name>
</gene>
<dbReference type="AlphaFoldDB" id="A0A4C1WVP9"/>
<dbReference type="Proteomes" id="UP000299102">
    <property type="component" value="Unassembled WGS sequence"/>
</dbReference>
<evidence type="ECO:0000256" key="1">
    <source>
        <dbReference type="SAM" id="MobiDB-lite"/>
    </source>
</evidence>
<reference evidence="2 3" key="1">
    <citation type="journal article" date="2019" name="Commun. Biol.">
        <title>The bagworm genome reveals a unique fibroin gene that provides high tensile strength.</title>
        <authorList>
            <person name="Kono N."/>
            <person name="Nakamura H."/>
            <person name="Ohtoshi R."/>
            <person name="Tomita M."/>
            <person name="Numata K."/>
            <person name="Arakawa K."/>
        </authorList>
    </citation>
    <scope>NUCLEOTIDE SEQUENCE [LARGE SCALE GENOMIC DNA]</scope>
</reference>
<name>A0A4C1WVP9_EUMVA</name>
<keyword evidence="3" id="KW-1185">Reference proteome</keyword>
<proteinExistence type="predicted"/>
<accession>A0A4C1WVP9</accession>
<sequence>MTGTTHRARTIFFTEEFSLTLVVVARTSTTTRQLTTEKKVRVFKELRREGREEGVAATREEGGWTEGINDVLFKSSEFVPERDESLRPMSSVSCHLMKDDAFLIIRIVLLRLSSEYTIPGLKPGFEVHTDLDIAHDANSSIVGDNHRRGLEQVRPGTSAASFVPGSPALLPHASPRCLGGRSLRRRTKQRKQNGKEETTGGAARSYSTADASSSSFSLGLKRLNADFGDILKGLIICKRSELDVHGSHCLHDPHGKVYVATSIRTINTARCFSCMQKPQSRLWLSLRYFIAFAAFLHQLIKKTSLEPFAPQSVATRRSGIAFDGRLAIGLEFISDDGNSRGVTKYRDSKRVCIGARLRSMVPQRPERGRRGYGVLTSS</sequence>
<evidence type="ECO:0000313" key="3">
    <source>
        <dbReference type="Proteomes" id="UP000299102"/>
    </source>
</evidence>
<feature type="region of interest" description="Disordered" evidence="1">
    <location>
        <begin position="161"/>
        <end position="207"/>
    </location>
</feature>
<feature type="compositionally biased region" description="Basic residues" evidence="1">
    <location>
        <begin position="182"/>
        <end position="192"/>
    </location>
</feature>
<protein>
    <submittedName>
        <fullName evidence="2">Uncharacterized protein</fullName>
    </submittedName>
</protein>
<comment type="caution">
    <text evidence="2">The sequence shown here is derived from an EMBL/GenBank/DDBJ whole genome shotgun (WGS) entry which is preliminary data.</text>
</comment>